<protein>
    <recommendedName>
        <fullName evidence="2">Rho-GAP domain-containing protein</fullName>
    </recommendedName>
</protein>
<evidence type="ECO:0000256" key="1">
    <source>
        <dbReference type="ARBA" id="ARBA00022468"/>
    </source>
</evidence>
<dbReference type="Gene3D" id="1.10.555.10">
    <property type="entry name" value="Rho GTPase activation protein"/>
    <property type="match status" value="1"/>
</dbReference>
<accession>A0A7S2HD61</accession>
<feature type="domain" description="Rho-GAP" evidence="2">
    <location>
        <begin position="1"/>
        <end position="168"/>
    </location>
</feature>
<organism evidence="3">
    <name type="scientific">Haptolina brevifila</name>
    <dbReference type="NCBI Taxonomy" id="156173"/>
    <lineage>
        <taxon>Eukaryota</taxon>
        <taxon>Haptista</taxon>
        <taxon>Haptophyta</taxon>
        <taxon>Prymnesiophyceae</taxon>
        <taxon>Prymnesiales</taxon>
        <taxon>Prymnesiaceae</taxon>
        <taxon>Haptolina</taxon>
    </lineage>
</organism>
<dbReference type="GO" id="GO:0007165">
    <property type="term" value="P:signal transduction"/>
    <property type="evidence" value="ECO:0007669"/>
    <property type="project" value="InterPro"/>
</dbReference>
<name>A0A7S2HD61_9EUKA</name>
<dbReference type="Pfam" id="PF00620">
    <property type="entry name" value="RhoGAP"/>
    <property type="match status" value="1"/>
</dbReference>
<dbReference type="PANTHER" id="PTHR23177">
    <property type="entry name" value="MKIAA1688 PROTEIN"/>
    <property type="match status" value="1"/>
</dbReference>
<dbReference type="InterPro" id="IPR000198">
    <property type="entry name" value="RhoGAP_dom"/>
</dbReference>
<dbReference type="InterPro" id="IPR008936">
    <property type="entry name" value="Rho_GTPase_activation_prot"/>
</dbReference>
<evidence type="ECO:0000313" key="3">
    <source>
        <dbReference type="EMBL" id="CAD9487160.1"/>
    </source>
</evidence>
<dbReference type="PROSITE" id="PS50238">
    <property type="entry name" value="RHOGAP"/>
    <property type="match status" value="1"/>
</dbReference>
<evidence type="ECO:0000259" key="2">
    <source>
        <dbReference type="PROSITE" id="PS50238"/>
    </source>
</evidence>
<dbReference type="AlphaFoldDB" id="A0A7S2HD61"/>
<dbReference type="PANTHER" id="PTHR23177:SF35">
    <property type="entry name" value="RHO GTPASE-ACTIVATING PROTEIN GACA"/>
    <property type="match status" value="1"/>
</dbReference>
<dbReference type="EMBL" id="HBGU01048285">
    <property type="protein sequence ID" value="CAD9487160.1"/>
    <property type="molecule type" value="Transcribed_RNA"/>
</dbReference>
<dbReference type="InterPro" id="IPR044785">
    <property type="entry name" value="RopGAP1-5"/>
</dbReference>
<gene>
    <name evidence="3" type="ORF">CBRE1094_LOCUS26297</name>
</gene>
<keyword evidence="1" id="KW-0343">GTPase activation</keyword>
<reference evidence="3" key="1">
    <citation type="submission" date="2021-01" db="EMBL/GenBank/DDBJ databases">
        <authorList>
            <person name="Corre E."/>
            <person name="Pelletier E."/>
            <person name="Niang G."/>
            <person name="Scheremetjew M."/>
            <person name="Finn R."/>
            <person name="Kale V."/>
            <person name="Holt S."/>
            <person name="Cochrane G."/>
            <person name="Meng A."/>
            <person name="Brown T."/>
            <person name="Cohen L."/>
        </authorList>
    </citation>
    <scope>NUCLEOTIDE SEQUENCE</scope>
    <source>
        <strain evidence="3">UTEX LB 985</strain>
    </source>
</reference>
<proteinExistence type="predicted"/>
<sequence>MEEGIFRLAPDATECDTLRHALNSDADALSRIDEHTDPHVLANLIKLWFRLLPTKLLAGEMATAFAASASGAEAMALLQSFPPLHQGIFLWLLELMADVAEQQEANRMNERAIAIVMAPNLYGDDAQPSAADGTAGAAEPIDPMAALEHSQKMARLITELLLHYINVRVRVRSTSASPATSVSLQSGRVGMILGEAAEGMAATVQATEAAEAAGAVGAVAG</sequence>
<dbReference type="CDD" id="cd00159">
    <property type="entry name" value="RhoGAP"/>
    <property type="match status" value="1"/>
</dbReference>
<dbReference type="SUPFAM" id="SSF48350">
    <property type="entry name" value="GTPase activation domain, GAP"/>
    <property type="match status" value="1"/>
</dbReference>
<dbReference type="GO" id="GO:0005096">
    <property type="term" value="F:GTPase activator activity"/>
    <property type="evidence" value="ECO:0007669"/>
    <property type="project" value="UniProtKB-KW"/>
</dbReference>
<dbReference type="SMART" id="SM00324">
    <property type="entry name" value="RhoGAP"/>
    <property type="match status" value="1"/>
</dbReference>